<feature type="domain" description="RWP-RK" evidence="6">
    <location>
        <begin position="346"/>
        <end position="436"/>
    </location>
</feature>
<feature type="compositionally biased region" description="Basic and acidic residues" evidence="5">
    <location>
        <begin position="488"/>
        <end position="500"/>
    </location>
</feature>
<proteinExistence type="predicted"/>
<dbReference type="EMBL" id="CAUYUE010000012">
    <property type="protein sequence ID" value="CAK0785186.1"/>
    <property type="molecule type" value="Genomic_DNA"/>
</dbReference>
<evidence type="ECO:0000259" key="6">
    <source>
        <dbReference type="PROSITE" id="PS51519"/>
    </source>
</evidence>
<evidence type="ECO:0000256" key="1">
    <source>
        <dbReference type="ARBA" id="ARBA00023015"/>
    </source>
</evidence>
<protein>
    <recommendedName>
        <fullName evidence="6">RWP-RK domain-containing protein</fullName>
    </recommendedName>
</protein>
<evidence type="ECO:0000256" key="5">
    <source>
        <dbReference type="SAM" id="MobiDB-lite"/>
    </source>
</evidence>
<name>A0AAV1IEF7_9CHLO</name>
<dbReference type="GO" id="GO:0003677">
    <property type="term" value="F:DNA binding"/>
    <property type="evidence" value="ECO:0007669"/>
    <property type="project" value="UniProtKB-KW"/>
</dbReference>
<dbReference type="PANTHER" id="PTHR32002:SF41">
    <property type="entry name" value="PROTEIN NLP8"/>
    <property type="match status" value="1"/>
</dbReference>
<feature type="region of interest" description="Disordered" evidence="5">
    <location>
        <begin position="228"/>
        <end position="279"/>
    </location>
</feature>
<evidence type="ECO:0000256" key="3">
    <source>
        <dbReference type="ARBA" id="ARBA00023163"/>
    </source>
</evidence>
<accession>A0AAV1IEF7</accession>
<gene>
    <name evidence="7" type="ORF">CVIRNUC_008392</name>
</gene>
<dbReference type="PANTHER" id="PTHR32002">
    <property type="entry name" value="PROTEIN NLP8"/>
    <property type="match status" value="1"/>
</dbReference>
<feature type="region of interest" description="Disordered" evidence="5">
    <location>
        <begin position="464"/>
        <end position="537"/>
    </location>
</feature>
<dbReference type="InterPro" id="IPR045012">
    <property type="entry name" value="NLP"/>
</dbReference>
<feature type="region of interest" description="Disordered" evidence="5">
    <location>
        <begin position="425"/>
        <end position="445"/>
    </location>
</feature>
<keyword evidence="2" id="KW-0238">DNA-binding</keyword>
<dbReference type="Proteomes" id="UP001314263">
    <property type="component" value="Unassembled WGS sequence"/>
</dbReference>
<dbReference type="AlphaFoldDB" id="A0AAV1IEF7"/>
<feature type="compositionally biased region" description="Acidic residues" evidence="5">
    <location>
        <begin position="326"/>
        <end position="347"/>
    </location>
</feature>
<dbReference type="PROSITE" id="PS51519">
    <property type="entry name" value="RWP_RK"/>
    <property type="match status" value="1"/>
</dbReference>
<feature type="compositionally biased region" description="Polar residues" evidence="5">
    <location>
        <begin position="425"/>
        <end position="436"/>
    </location>
</feature>
<evidence type="ECO:0000256" key="2">
    <source>
        <dbReference type="ARBA" id="ARBA00023125"/>
    </source>
</evidence>
<feature type="compositionally biased region" description="Low complexity" evidence="5">
    <location>
        <begin position="464"/>
        <end position="485"/>
    </location>
</feature>
<reference evidence="7 8" key="1">
    <citation type="submission" date="2023-10" db="EMBL/GenBank/DDBJ databases">
        <authorList>
            <person name="Maclean D."/>
            <person name="Macfadyen A."/>
        </authorList>
    </citation>
    <scope>NUCLEOTIDE SEQUENCE [LARGE SCALE GENOMIC DNA]</scope>
</reference>
<dbReference type="GO" id="GO:0003700">
    <property type="term" value="F:DNA-binding transcription factor activity"/>
    <property type="evidence" value="ECO:0007669"/>
    <property type="project" value="InterPro"/>
</dbReference>
<sequence>MSHVNTELESAKAIGAGSGVLTIVKGDNERKVLASKIAKAVLTFQNQLLDRDANTGSLCQVWLPELSEDGDLVLRTKGLPFCVAGVGDLLALFRCVSCRYCFGTDPTKPELLGAPGRVFTTQEPEMSRNVQKYSKEVYLRASEAQQCRVHSAVVLPLFTAGDRGTSLGIIEVVQTRQDMSFADIVTHLAQALEGCQLYTCEASYIKTKEMAQSSHEIKHAISGGLLRSVSRSASQTDRDEGEAEIDSSTGTSQLRPESNSASVPVKAEPNGSLDPDHRNRSMEIIATRNASLAADLREALKQHTLKDSPSSKDAPLSEAAAAPGGAEEDADEEDDDADVDMEDETDEEKANRKAKGAGNPGKPGKKLRLEDLQSQFGVGLKEAANRLGICPTTLKRACRRHGIQRWPRRQLLKLSKAIDQINATGTLKKSDSTTADAGQPAPTPDTRWTALAHLIPGISVRPQAAPAQRALPSSGPDAAASAAPATLEDQHLTQRCESSSKADLPMTAPMMSTPLEDMMPPRQSPQGSHGPPAYSNHMARHLSAGQIPGMDSQMPSAHLASHGSLQHMDSMAHQHSGHLQDPSMGSHMGSMQYMPGMHTMGVDPRGMQSMYNSAPQSIPTHAHMHPHSRSYGADMGMGHHGMMNQAYDTSPQQHHSPLSAPASSPLMMHNSPQGAMHNPMGPQPGHVYNNARSYPHTYEHHIMMDHGWPGQQTVHNGRMDGALHGLQRGGPQSMDLMYSPVDDLDDDVGIVDAEVLELLLSRPSL</sequence>
<keyword evidence="4" id="KW-0539">Nucleus</keyword>
<dbReference type="Pfam" id="PF02042">
    <property type="entry name" value="RWP-RK"/>
    <property type="match status" value="1"/>
</dbReference>
<organism evidence="7 8">
    <name type="scientific">Coccomyxa viridis</name>
    <dbReference type="NCBI Taxonomy" id="1274662"/>
    <lineage>
        <taxon>Eukaryota</taxon>
        <taxon>Viridiplantae</taxon>
        <taxon>Chlorophyta</taxon>
        <taxon>core chlorophytes</taxon>
        <taxon>Trebouxiophyceae</taxon>
        <taxon>Trebouxiophyceae incertae sedis</taxon>
        <taxon>Coccomyxaceae</taxon>
        <taxon>Coccomyxa</taxon>
    </lineage>
</organism>
<keyword evidence="8" id="KW-1185">Reference proteome</keyword>
<dbReference type="InterPro" id="IPR003035">
    <property type="entry name" value="RWP-RK_dom"/>
</dbReference>
<feature type="region of interest" description="Disordered" evidence="5">
    <location>
        <begin position="303"/>
        <end position="368"/>
    </location>
</feature>
<feature type="compositionally biased region" description="Polar residues" evidence="5">
    <location>
        <begin position="246"/>
        <end position="262"/>
    </location>
</feature>
<keyword evidence="3" id="KW-0804">Transcription</keyword>
<comment type="caution">
    <text evidence="7">The sequence shown here is derived from an EMBL/GenBank/DDBJ whole genome shotgun (WGS) entry which is preliminary data.</text>
</comment>
<evidence type="ECO:0000256" key="4">
    <source>
        <dbReference type="ARBA" id="ARBA00023242"/>
    </source>
</evidence>
<keyword evidence="1" id="KW-0805">Transcription regulation</keyword>
<evidence type="ECO:0000313" key="8">
    <source>
        <dbReference type="Proteomes" id="UP001314263"/>
    </source>
</evidence>
<evidence type="ECO:0000313" key="7">
    <source>
        <dbReference type="EMBL" id="CAK0785186.1"/>
    </source>
</evidence>